<dbReference type="AlphaFoldDB" id="A0A7V2SY02"/>
<dbReference type="InterPro" id="IPR018060">
    <property type="entry name" value="HTH_AraC"/>
</dbReference>
<dbReference type="SMART" id="SM00342">
    <property type="entry name" value="HTH_ARAC"/>
    <property type="match status" value="1"/>
</dbReference>
<dbReference type="EMBL" id="DRMS01000061">
    <property type="protein sequence ID" value="HFC91500.1"/>
    <property type="molecule type" value="Genomic_DNA"/>
</dbReference>
<comment type="caution">
    <text evidence="6">The sequence shown here is derived from an EMBL/GenBank/DDBJ whole genome shotgun (WGS) entry which is preliminary data.</text>
</comment>
<feature type="transmembrane region" description="Helical" evidence="4">
    <location>
        <begin position="185"/>
        <end position="204"/>
    </location>
</feature>
<organism evidence="6">
    <name type="scientific">Leucothrix mucor</name>
    <dbReference type="NCBI Taxonomy" id="45248"/>
    <lineage>
        <taxon>Bacteria</taxon>
        <taxon>Pseudomonadati</taxon>
        <taxon>Pseudomonadota</taxon>
        <taxon>Gammaproteobacteria</taxon>
        <taxon>Thiotrichales</taxon>
        <taxon>Thiotrichaceae</taxon>
        <taxon>Leucothrix</taxon>
    </lineage>
</organism>
<feature type="transmembrane region" description="Helical" evidence="4">
    <location>
        <begin position="100"/>
        <end position="120"/>
    </location>
</feature>
<dbReference type="GO" id="GO:0043565">
    <property type="term" value="F:sequence-specific DNA binding"/>
    <property type="evidence" value="ECO:0007669"/>
    <property type="project" value="InterPro"/>
</dbReference>
<keyword evidence="3" id="KW-0804">Transcription</keyword>
<feature type="transmembrane region" description="Helical" evidence="4">
    <location>
        <begin position="126"/>
        <end position="145"/>
    </location>
</feature>
<gene>
    <name evidence="6" type="ORF">ENJ51_01660</name>
</gene>
<dbReference type="PANTHER" id="PTHR43280">
    <property type="entry name" value="ARAC-FAMILY TRANSCRIPTIONAL REGULATOR"/>
    <property type="match status" value="1"/>
</dbReference>
<evidence type="ECO:0000256" key="4">
    <source>
        <dbReference type="SAM" id="Phobius"/>
    </source>
</evidence>
<dbReference type="Gene3D" id="1.10.10.60">
    <property type="entry name" value="Homeodomain-like"/>
    <property type="match status" value="2"/>
</dbReference>
<dbReference type="Pfam" id="PF12833">
    <property type="entry name" value="HTH_18"/>
    <property type="match status" value="1"/>
</dbReference>
<keyword evidence="1" id="KW-0805">Transcription regulation</keyword>
<accession>A0A7V2SY02</accession>
<keyword evidence="4" id="KW-0812">Transmembrane</keyword>
<dbReference type="Proteomes" id="UP000885750">
    <property type="component" value="Unassembled WGS sequence"/>
</dbReference>
<name>A0A7V2SY02_LEUMU</name>
<dbReference type="InterPro" id="IPR018062">
    <property type="entry name" value="HTH_AraC-typ_CS"/>
</dbReference>
<proteinExistence type="predicted"/>
<keyword evidence="4" id="KW-0472">Membrane</keyword>
<keyword evidence="2" id="KW-0238">DNA-binding</keyword>
<dbReference type="SUPFAM" id="SSF46689">
    <property type="entry name" value="Homeodomain-like"/>
    <property type="match status" value="1"/>
</dbReference>
<feature type="transmembrane region" description="Helical" evidence="4">
    <location>
        <begin position="37"/>
        <end position="57"/>
    </location>
</feature>
<feature type="domain" description="HTH araC/xylS-type" evidence="5">
    <location>
        <begin position="239"/>
        <end position="338"/>
    </location>
</feature>
<reference evidence="6" key="1">
    <citation type="journal article" date="2020" name="mSystems">
        <title>Genome- and Community-Level Interaction Insights into Carbon Utilization and Element Cycling Functions of Hydrothermarchaeota in Hydrothermal Sediment.</title>
        <authorList>
            <person name="Zhou Z."/>
            <person name="Liu Y."/>
            <person name="Xu W."/>
            <person name="Pan J."/>
            <person name="Luo Z.H."/>
            <person name="Li M."/>
        </authorList>
    </citation>
    <scope>NUCLEOTIDE SEQUENCE [LARGE SCALE GENOMIC DNA]</scope>
    <source>
        <strain evidence="6">HyVt-493</strain>
    </source>
</reference>
<evidence type="ECO:0000256" key="3">
    <source>
        <dbReference type="ARBA" id="ARBA00023163"/>
    </source>
</evidence>
<dbReference type="PROSITE" id="PS01124">
    <property type="entry name" value="HTH_ARAC_FAMILY_2"/>
    <property type="match status" value="1"/>
</dbReference>
<protein>
    <submittedName>
        <fullName evidence="6">AraC family transcriptional regulator</fullName>
    </submittedName>
</protein>
<evidence type="ECO:0000256" key="1">
    <source>
        <dbReference type="ARBA" id="ARBA00023015"/>
    </source>
</evidence>
<evidence type="ECO:0000256" key="2">
    <source>
        <dbReference type="ARBA" id="ARBA00023125"/>
    </source>
</evidence>
<evidence type="ECO:0000259" key="5">
    <source>
        <dbReference type="PROSITE" id="PS01124"/>
    </source>
</evidence>
<dbReference type="Pfam" id="PF07695">
    <property type="entry name" value="7TMR-DISM_7TM"/>
    <property type="match status" value="1"/>
</dbReference>
<feature type="transmembrane region" description="Helical" evidence="4">
    <location>
        <begin position="157"/>
        <end position="179"/>
    </location>
</feature>
<dbReference type="InterPro" id="IPR009057">
    <property type="entry name" value="Homeodomain-like_sf"/>
</dbReference>
<dbReference type="PANTHER" id="PTHR43280:SF29">
    <property type="entry name" value="ARAC-FAMILY TRANSCRIPTIONAL REGULATOR"/>
    <property type="match status" value="1"/>
</dbReference>
<evidence type="ECO:0000313" key="6">
    <source>
        <dbReference type="EMBL" id="HFC91500.1"/>
    </source>
</evidence>
<feature type="transmembrane region" description="Helical" evidence="4">
    <location>
        <begin position="69"/>
        <end position="88"/>
    </location>
</feature>
<dbReference type="PROSITE" id="PS00041">
    <property type="entry name" value="HTH_ARAC_FAMILY_1"/>
    <property type="match status" value="1"/>
</dbReference>
<feature type="transmembrane region" description="Helical" evidence="4">
    <location>
        <begin position="6"/>
        <end position="25"/>
    </location>
</feature>
<dbReference type="GO" id="GO:0003700">
    <property type="term" value="F:DNA-binding transcription factor activity"/>
    <property type="evidence" value="ECO:0007669"/>
    <property type="project" value="InterPro"/>
</dbReference>
<dbReference type="InterPro" id="IPR011623">
    <property type="entry name" value="7TMR_DISM_rcpt_extracell_dom1"/>
</dbReference>
<keyword evidence="4" id="KW-1133">Transmembrane helix</keyword>
<sequence>MQTFAIFTIGFSIFSALLLAIAHLNCIEYKDKLLSRLAGIFLLVTLAGLQFAHYQLIMGNSYWINSPSYSLFLFCVAPCFYFFSHQILTTDPISRHKKYLPFIILLHYIPALLSALFIPQNIAQPLAFLIGSAYVVWVALMVYKLRAQRSRFKQELVTLAIIFFIALLVIIIGFIGNFIETKTFYIVYAISIGSAFFIADLTLIRSPNITVEVKEAVQATYATSTLKQIDCDKTLADLKQLMDHEKLYINENINLAETAARLKVTPHQLSELINSKLHKGFSRFIREYRIAEAKQQLIDEPSASVLSIGLSVGFTSQSNFYTAFKEITGMPPGQFRKKG</sequence>